<dbReference type="SUPFAM" id="SSF47598">
    <property type="entry name" value="Ribbon-helix-helix"/>
    <property type="match status" value="1"/>
</dbReference>
<feature type="region of interest" description="Disordered" evidence="1">
    <location>
        <begin position="67"/>
        <end position="95"/>
    </location>
</feature>
<organism evidence="3 4">
    <name type="scientific">Bifidobacterium leontopitheci</name>
    <dbReference type="NCBI Taxonomy" id="2650774"/>
    <lineage>
        <taxon>Bacteria</taxon>
        <taxon>Bacillati</taxon>
        <taxon>Actinomycetota</taxon>
        <taxon>Actinomycetes</taxon>
        <taxon>Bifidobacteriales</taxon>
        <taxon>Bifidobacteriaceae</taxon>
        <taxon>Bifidobacterium</taxon>
    </lineage>
</organism>
<feature type="domain" description="Antitoxin FitA-like ribbon-helix-helix" evidence="2">
    <location>
        <begin position="5"/>
        <end position="41"/>
    </location>
</feature>
<evidence type="ECO:0000259" key="2">
    <source>
        <dbReference type="Pfam" id="PF22513"/>
    </source>
</evidence>
<evidence type="ECO:0000313" key="3">
    <source>
        <dbReference type="EMBL" id="KAB7790422.1"/>
    </source>
</evidence>
<reference evidence="3 4" key="1">
    <citation type="submission" date="2019-09" db="EMBL/GenBank/DDBJ databases">
        <title>Characterization of the phylogenetic diversity of two novel species belonging to the genus Bifidobacterium: Bifidobacterium cebidarum sp. nov. and Bifidobacterium leontopitheci sp. nov.</title>
        <authorList>
            <person name="Lugli G.A."/>
            <person name="Duranti S."/>
            <person name="Milani C."/>
            <person name="Turroni F."/>
            <person name="Ventura M."/>
        </authorList>
    </citation>
    <scope>NUCLEOTIDE SEQUENCE [LARGE SCALE GENOMIC DNA]</scope>
    <source>
        <strain evidence="3 4">LMG 31471</strain>
    </source>
</reference>
<dbReference type="Gene3D" id="1.10.1220.10">
    <property type="entry name" value="Met repressor-like"/>
    <property type="match status" value="1"/>
</dbReference>
<name>A0A6I1GIA7_9BIFI</name>
<dbReference type="AlphaFoldDB" id="A0A6I1GIA7"/>
<proteinExistence type="predicted"/>
<evidence type="ECO:0000313" key="4">
    <source>
        <dbReference type="Proteomes" id="UP000441772"/>
    </source>
</evidence>
<gene>
    <name evidence="3" type="ORF">F7D09_1108</name>
</gene>
<sequence length="95" mass="10600">MAGNTITIRKMSDEDVSKLKEVAASNHRSMEAQARSILEEYLAGYVAHKIMTTGDLIAEMHRLLEGEGLGPDEDLVPPRDTYMRPVDFDDDDDCS</sequence>
<dbReference type="EMBL" id="WBVT01000013">
    <property type="protein sequence ID" value="KAB7790422.1"/>
    <property type="molecule type" value="Genomic_DNA"/>
</dbReference>
<dbReference type="Proteomes" id="UP000441772">
    <property type="component" value="Unassembled WGS sequence"/>
</dbReference>
<dbReference type="RefSeq" id="WP_152234456.1">
    <property type="nucleotide sequence ID" value="NZ_JBHSKZ010000006.1"/>
</dbReference>
<evidence type="ECO:0000256" key="1">
    <source>
        <dbReference type="SAM" id="MobiDB-lite"/>
    </source>
</evidence>
<dbReference type="GO" id="GO:0006355">
    <property type="term" value="P:regulation of DNA-templated transcription"/>
    <property type="evidence" value="ECO:0007669"/>
    <property type="project" value="InterPro"/>
</dbReference>
<dbReference type="InterPro" id="IPR010985">
    <property type="entry name" value="Ribbon_hlx_hlx"/>
</dbReference>
<dbReference type="InterPro" id="IPR053853">
    <property type="entry name" value="FitA-like_RHH"/>
</dbReference>
<dbReference type="InterPro" id="IPR013321">
    <property type="entry name" value="Arc_rbn_hlx_hlx"/>
</dbReference>
<keyword evidence="4" id="KW-1185">Reference proteome</keyword>
<protein>
    <submittedName>
        <fullName evidence="3">Plasmid stability protein</fullName>
    </submittedName>
</protein>
<accession>A0A6I1GIA7</accession>
<comment type="caution">
    <text evidence="3">The sequence shown here is derived from an EMBL/GenBank/DDBJ whole genome shotgun (WGS) entry which is preliminary data.</text>
</comment>
<dbReference type="Pfam" id="PF22513">
    <property type="entry name" value="FitA-like_RHH"/>
    <property type="match status" value="1"/>
</dbReference>